<feature type="signal peptide" evidence="8">
    <location>
        <begin position="1"/>
        <end position="24"/>
    </location>
</feature>
<evidence type="ECO:0000256" key="3">
    <source>
        <dbReference type="ARBA" id="ARBA00022750"/>
    </source>
</evidence>
<comment type="caution">
    <text evidence="10">The sequence shown here is derived from an EMBL/GenBank/DDBJ whole genome shotgun (WGS) entry which is preliminary data.</text>
</comment>
<evidence type="ECO:0000256" key="1">
    <source>
        <dbReference type="ARBA" id="ARBA00007447"/>
    </source>
</evidence>
<dbReference type="InterPro" id="IPR001969">
    <property type="entry name" value="Aspartic_peptidase_AS"/>
</dbReference>
<keyword evidence="2 7" id="KW-0645">Protease</keyword>
<reference evidence="10" key="1">
    <citation type="submission" date="2020-06" db="EMBL/GenBank/DDBJ databases">
        <title>WGS assembly of Ceratodon purpureus strain R40.</title>
        <authorList>
            <person name="Carey S.B."/>
            <person name="Jenkins J."/>
            <person name="Shu S."/>
            <person name="Lovell J.T."/>
            <person name="Sreedasyam A."/>
            <person name="Maumus F."/>
            <person name="Tiley G.P."/>
            <person name="Fernandez-Pozo N."/>
            <person name="Barry K."/>
            <person name="Chen C."/>
            <person name="Wang M."/>
            <person name="Lipzen A."/>
            <person name="Daum C."/>
            <person name="Saski C.A."/>
            <person name="Payton A.C."/>
            <person name="Mcbreen J.C."/>
            <person name="Conrad R.E."/>
            <person name="Kollar L.M."/>
            <person name="Olsson S."/>
            <person name="Huttunen S."/>
            <person name="Landis J.B."/>
            <person name="Wickett N.J."/>
            <person name="Johnson M.G."/>
            <person name="Rensing S.A."/>
            <person name="Grimwood J."/>
            <person name="Schmutz J."/>
            <person name="Mcdaniel S.F."/>
        </authorList>
    </citation>
    <scope>NUCLEOTIDE SEQUENCE</scope>
    <source>
        <strain evidence="10">R40</strain>
    </source>
</reference>
<keyword evidence="4 7" id="KW-0378">Hydrolase</keyword>
<dbReference type="FunFam" id="2.40.70.10:FF:000031">
    <property type="entry name" value="Aspartyl protease AED1"/>
    <property type="match status" value="1"/>
</dbReference>
<dbReference type="FunFam" id="2.40.70.10:FF:000033">
    <property type="entry name" value="Aspartyl protease family protein"/>
    <property type="match status" value="1"/>
</dbReference>
<dbReference type="AlphaFoldDB" id="A0A8T0J735"/>
<evidence type="ECO:0000313" key="11">
    <source>
        <dbReference type="Proteomes" id="UP000822688"/>
    </source>
</evidence>
<dbReference type="PRINTS" id="PR00792">
    <property type="entry name" value="PEPSIN"/>
</dbReference>
<feature type="chain" id="PRO_5035824739" description="Peptidase A1 domain-containing protein" evidence="8">
    <location>
        <begin position="25"/>
        <end position="474"/>
    </location>
</feature>
<dbReference type="InterPro" id="IPR032799">
    <property type="entry name" value="TAXi_C"/>
</dbReference>
<dbReference type="EMBL" id="CM026421">
    <property type="protein sequence ID" value="KAG0591016.1"/>
    <property type="molecule type" value="Genomic_DNA"/>
</dbReference>
<dbReference type="InterPro" id="IPR001461">
    <property type="entry name" value="Aspartic_peptidase_A1"/>
</dbReference>
<accession>A0A8T0J735</accession>
<dbReference type="InterPro" id="IPR032861">
    <property type="entry name" value="TAXi_N"/>
</dbReference>
<dbReference type="PANTHER" id="PTHR47967">
    <property type="entry name" value="OS07G0603500 PROTEIN-RELATED"/>
    <property type="match status" value="1"/>
</dbReference>
<dbReference type="GO" id="GO:0005576">
    <property type="term" value="C:extracellular region"/>
    <property type="evidence" value="ECO:0007669"/>
    <property type="project" value="TreeGrafter"/>
</dbReference>
<feature type="domain" description="Peptidase A1" evidence="9">
    <location>
        <begin position="120"/>
        <end position="466"/>
    </location>
</feature>
<dbReference type="Pfam" id="PF14543">
    <property type="entry name" value="TAXi_N"/>
    <property type="match status" value="1"/>
</dbReference>
<protein>
    <recommendedName>
        <fullName evidence="9">Peptidase A1 domain-containing protein</fullName>
    </recommendedName>
</protein>
<dbReference type="PANTHER" id="PTHR47967:SF128">
    <property type="entry name" value="ASPARTIC PROTEINASE CDR1-LIKE"/>
    <property type="match status" value="1"/>
</dbReference>
<evidence type="ECO:0000256" key="2">
    <source>
        <dbReference type="ARBA" id="ARBA00022670"/>
    </source>
</evidence>
<organism evidence="10 11">
    <name type="scientific">Ceratodon purpureus</name>
    <name type="common">Fire moss</name>
    <name type="synonym">Dicranum purpureum</name>
    <dbReference type="NCBI Taxonomy" id="3225"/>
    <lineage>
        <taxon>Eukaryota</taxon>
        <taxon>Viridiplantae</taxon>
        <taxon>Streptophyta</taxon>
        <taxon>Embryophyta</taxon>
        <taxon>Bryophyta</taxon>
        <taxon>Bryophytina</taxon>
        <taxon>Bryopsida</taxon>
        <taxon>Dicranidae</taxon>
        <taxon>Pseudoditrichales</taxon>
        <taxon>Ditrichaceae</taxon>
        <taxon>Ceratodon</taxon>
    </lineage>
</organism>
<dbReference type="Gene3D" id="2.40.70.10">
    <property type="entry name" value="Acid Proteases"/>
    <property type="match status" value="2"/>
</dbReference>
<dbReference type="Pfam" id="PF14541">
    <property type="entry name" value="TAXi_C"/>
    <property type="match status" value="1"/>
</dbReference>
<dbReference type="InterPro" id="IPR034161">
    <property type="entry name" value="Pepsin-like_plant"/>
</dbReference>
<evidence type="ECO:0000256" key="4">
    <source>
        <dbReference type="ARBA" id="ARBA00022801"/>
    </source>
</evidence>
<name>A0A8T0J735_CERPU</name>
<evidence type="ECO:0000256" key="5">
    <source>
        <dbReference type="ARBA" id="ARBA00023180"/>
    </source>
</evidence>
<dbReference type="InterPro" id="IPR033121">
    <property type="entry name" value="PEPTIDASE_A1"/>
</dbReference>
<evidence type="ECO:0000256" key="6">
    <source>
        <dbReference type="PIRSR" id="PIRSR601461-1"/>
    </source>
</evidence>
<evidence type="ECO:0000313" key="10">
    <source>
        <dbReference type="EMBL" id="KAG0591016.1"/>
    </source>
</evidence>
<keyword evidence="3 7" id="KW-0064">Aspartyl protease</keyword>
<keyword evidence="11" id="KW-1185">Reference proteome</keyword>
<evidence type="ECO:0000256" key="7">
    <source>
        <dbReference type="RuleBase" id="RU000454"/>
    </source>
</evidence>
<dbReference type="InterPro" id="IPR051708">
    <property type="entry name" value="Plant_Aspart_Prot_A1"/>
</dbReference>
<dbReference type="PROSITE" id="PS00141">
    <property type="entry name" value="ASP_PROTEASE"/>
    <property type="match status" value="1"/>
</dbReference>
<dbReference type="GO" id="GO:0004190">
    <property type="term" value="F:aspartic-type endopeptidase activity"/>
    <property type="evidence" value="ECO:0007669"/>
    <property type="project" value="UniProtKB-KW"/>
</dbReference>
<dbReference type="PROSITE" id="PS51767">
    <property type="entry name" value="PEPTIDASE_A1"/>
    <property type="match status" value="1"/>
</dbReference>
<dbReference type="Proteomes" id="UP000822688">
    <property type="component" value="Chromosome 1"/>
</dbReference>
<gene>
    <name evidence="10" type="ORF">KC19_1G142900</name>
</gene>
<dbReference type="CDD" id="cd05476">
    <property type="entry name" value="pepsin_A_like_plant"/>
    <property type="match status" value="1"/>
</dbReference>
<dbReference type="GO" id="GO:0006508">
    <property type="term" value="P:proteolysis"/>
    <property type="evidence" value="ECO:0007669"/>
    <property type="project" value="UniProtKB-KW"/>
</dbReference>
<feature type="active site" evidence="6">
    <location>
        <position position="138"/>
    </location>
</feature>
<sequence>MAIMVKDAVLCALVLLQLLSSSLCYEGVRIHGGRKRELPKRRGLSPANDTDVVLRSYLVHRDSLETGTNTTAKSRKERFLDAVKRSHSRVNQLQKTMKLTNVKTQAANLTSQVSVGMGEYVMQFSVGTPAKKFLAVVDTGSDLCWIQCSPCTRCFQQADAIFNPRASSTYSLASCTDPLCRSLSLQRAATCSRSNTCTYSYRYGDESITQGDLAYETVTLNSAVSHIGFGCGHYQTGTFTRSEDGLVGLGQGPLSLPSQLSPSVAKIFSYCLVARSSTSPGTSPITFGNAAENLAATYTPLVTNRLSPTYYYVGVTGISVGSALVPIPTSAFQINSDGSGGVILDSGTTYTQWIQAAFTPIIAAFRQQIPYPEVDPSQYGSAFSLCYDVSSVSDAESLTLPAMVVHMTNVDFTIPDLNLYTYVDESEQTVCLMMDQSDQALSIIGNVQQQDNLIVYDLVNRRIGFQPFDCAALT</sequence>
<proteinExistence type="inferred from homology"/>
<dbReference type="SUPFAM" id="SSF50630">
    <property type="entry name" value="Acid proteases"/>
    <property type="match status" value="1"/>
</dbReference>
<evidence type="ECO:0000259" key="9">
    <source>
        <dbReference type="PROSITE" id="PS51767"/>
    </source>
</evidence>
<feature type="active site" evidence="6">
    <location>
        <position position="345"/>
    </location>
</feature>
<evidence type="ECO:0000256" key="8">
    <source>
        <dbReference type="SAM" id="SignalP"/>
    </source>
</evidence>
<keyword evidence="8" id="KW-0732">Signal</keyword>
<comment type="similarity">
    <text evidence="1 7">Belongs to the peptidase A1 family.</text>
</comment>
<keyword evidence="5" id="KW-0325">Glycoprotein</keyword>
<dbReference type="InterPro" id="IPR021109">
    <property type="entry name" value="Peptidase_aspartic_dom_sf"/>
</dbReference>